<proteinExistence type="predicted"/>
<dbReference type="Gramene" id="KQK87275">
    <property type="protein sequence ID" value="KQK87275"/>
    <property type="gene ID" value="SETIT_038402mg"/>
</dbReference>
<dbReference type="EMBL" id="AGNK02005378">
    <property type="status" value="NOT_ANNOTATED_CDS"/>
    <property type="molecule type" value="Genomic_DNA"/>
</dbReference>
<protein>
    <submittedName>
        <fullName evidence="1">Uncharacterized protein</fullName>
    </submittedName>
</protein>
<dbReference type="Proteomes" id="UP000004995">
    <property type="component" value="Unassembled WGS sequence"/>
</dbReference>
<organism evidence="1 2">
    <name type="scientific">Setaria italica</name>
    <name type="common">Foxtail millet</name>
    <name type="synonym">Panicum italicum</name>
    <dbReference type="NCBI Taxonomy" id="4555"/>
    <lineage>
        <taxon>Eukaryota</taxon>
        <taxon>Viridiplantae</taxon>
        <taxon>Streptophyta</taxon>
        <taxon>Embryophyta</taxon>
        <taxon>Tracheophyta</taxon>
        <taxon>Spermatophyta</taxon>
        <taxon>Magnoliopsida</taxon>
        <taxon>Liliopsida</taxon>
        <taxon>Poales</taxon>
        <taxon>Poaceae</taxon>
        <taxon>PACMAD clade</taxon>
        <taxon>Panicoideae</taxon>
        <taxon>Panicodae</taxon>
        <taxon>Paniceae</taxon>
        <taxon>Cenchrinae</taxon>
        <taxon>Setaria</taxon>
    </lineage>
</organism>
<reference evidence="1" key="2">
    <citation type="submission" date="2018-08" db="UniProtKB">
        <authorList>
            <consortium name="EnsemblPlants"/>
        </authorList>
    </citation>
    <scope>IDENTIFICATION</scope>
    <source>
        <strain evidence="1">Yugu1</strain>
    </source>
</reference>
<accession>K4AHP5</accession>
<evidence type="ECO:0000313" key="2">
    <source>
        <dbReference type="Proteomes" id="UP000004995"/>
    </source>
</evidence>
<name>K4AHP5_SETIT</name>
<dbReference type="InParanoid" id="K4AHP5"/>
<dbReference type="EnsemblPlants" id="KQK87275">
    <property type="protein sequence ID" value="KQK87275"/>
    <property type="gene ID" value="SETIT_038402mg"/>
</dbReference>
<dbReference type="AlphaFoldDB" id="K4AHP5"/>
<keyword evidence="2" id="KW-1185">Reference proteome</keyword>
<reference evidence="2" key="1">
    <citation type="journal article" date="2012" name="Nat. Biotechnol.">
        <title>Reference genome sequence of the model plant Setaria.</title>
        <authorList>
            <person name="Bennetzen J.L."/>
            <person name="Schmutz J."/>
            <person name="Wang H."/>
            <person name="Percifield R."/>
            <person name="Hawkins J."/>
            <person name="Pontaroli A.C."/>
            <person name="Estep M."/>
            <person name="Feng L."/>
            <person name="Vaughn J.N."/>
            <person name="Grimwood J."/>
            <person name="Jenkins J."/>
            <person name="Barry K."/>
            <person name="Lindquist E."/>
            <person name="Hellsten U."/>
            <person name="Deshpande S."/>
            <person name="Wang X."/>
            <person name="Wu X."/>
            <person name="Mitros T."/>
            <person name="Triplett J."/>
            <person name="Yang X."/>
            <person name="Ye C.Y."/>
            <person name="Mauro-Herrera M."/>
            <person name="Wang L."/>
            <person name="Li P."/>
            <person name="Sharma M."/>
            <person name="Sharma R."/>
            <person name="Ronald P.C."/>
            <person name="Panaud O."/>
            <person name="Kellogg E.A."/>
            <person name="Brutnell T.P."/>
            <person name="Doust A.N."/>
            <person name="Tuskan G.A."/>
            <person name="Rokhsar D."/>
            <person name="Devos K.M."/>
        </authorList>
    </citation>
    <scope>NUCLEOTIDE SEQUENCE [LARGE SCALE GENOMIC DNA]</scope>
    <source>
        <strain evidence="2">cv. Yugu1</strain>
    </source>
</reference>
<dbReference type="HOGENOM" id="CLU_2817324_0_0_1"/>
<sequence>MCIIDLLYPYYKSKLCYPITMPMRIARFHTRCQEGIAGQGELKRDRVLRCYIGQDQRRKCFYDAAIG</sequence>
<evidence type="ECO:0000313" key="1">
    <source>
        <dbReference type="EnsemblPlants" id="KQK87275"/>
    </source>
</evidence>